<accession>A0A4U1FGW0</accession>
<dbReference type="GO" id="GO:0006355">
    <property type="term" value="P:regulation of DNA-templated transcription"/>
    <property type="evidence" value="ECO:0007669"/>
    <property type="project" value="TreeGrafter"/>
</dbReference>
<dbReference type="InterPro" id="IPR000403">
    <property type="entry name" value="PI3/4_kinase_cat_dom"/>
</dbReference>
<dbReference type="InterPro" id="IPR003152">
    <property type="entry name" value="FATC_dom"/>
</dbReference>
<sequence length="4336" mass="487389">RGQGQEAGQPEDAAEARPEGRGHGGAGSCWSVEGTRLDSAAAAAARGSHGTGFAGRYGRGAGSSSPRIAVSLRAAAGHSPPRRPRPTKPAADVGVSVGRRGTAAERPREARDAAPTGATVVDQTTLMKKYLQFVAALTDVNTRELMLFVIKKRVDNVTSSPQYSTFLEHIIPRFLTFLQDGEVQFLQEKPAQQLRKLVLEIIHRIPTNEHLRPHTKNVLSVMFRFLETENEENVLICLRIIIELHKQFRPPITQEIHHFLDFVKQIYKELPKVVNRYFENPQVIPENTVPPPEMVGMITTIAVKVNPEREDSETRTHSIIPRGSLSLKVLAELPIIVVLMYQLYKLNIHNVVAEFVPLIMNTIAIQVSAQARQHKLYNKELYADFIAAQIKTLSFLAYIIRIYQELVTKYSQQMVKGMLQLLSNCPAETAHLRKELLIAAKHILTTELRNQFIPCMDKLFDESILIGSGYTARETLRPLAYSTLADLVHHVRQHLPLSDLSLAVQLFAKNIDDESLPSSIQTMSCKLLLNLVDCIRSKSEQESGNGRDVLMRMLEVFVLKFHTIARYQLSAIFKKCKPQSELGAVEAALPGVPAAPAAPGPAPSPAPVPTPAPAPPPPPTPATPVTPAPVPPFEKQGEKDKEDKQTFQVTDCRSLVKTLVCGVKTITWGITSCKAPGEAQFIPNKQLQPKETQIYIKLVKYAMQALDIYQVQIAGNGQTYIRVANCQTVRMKEEKEVLEHFAGVFTMMNPLTFKEIFQTTVPYMVERISKNYALQIVANSFLANPTTSALFATILVEYLLDRLPEMGSNVELSNLYLKLFKLVFGSVSLFAAENEQMLKPHLHKIVNSSMELAQTAKEPYNYFLLLRALFRSIGGGSHDLLYQEFLPLLPNLLQGLNMLQSGLHKQHMKDLFVELCLTVPVRLSSLLPYLPMLMDPLVSALNGSQTLVSQGLRTLELCVDNLQPDFLYDHIQPVRAELMQALWRTLRNPADSISHVAYRVLGKFGGSNRKMLKESQKLHYVVTEVQGPSITVEFSDCKASLQLPMEKAIETALDCLKSANTEPYYRRQAWEVIRCFLVAMMSLEDNKHALYQLLAHPNFTEKTIPNVIISHRYKAQDTPARKTFEQALTGAFMSAVIKDLRPSALPFVASLIRHYTMVGSQPSTAMFHSEENGSKGMDPLVLIDAIAICMAYEEKELCKIGEVALAVIFDVASIILGSKERACQLPLFSYIVERLCACCYEQAWYAKLGGVVSIKFLMERLPLTWVLQNQQTFLKALLFVMMDLTGEVSNGAVAMAKTTLEQLLMRCATPLKDEERAEEIMAAQEKSFHHVTHDLVREVTSPNSTVRKQAMHSLQVLAQVTGKSVTVIMEPHKEVLQDMVPPKKHLLRHQPANAQIGLMEGNTFCTTLQPRLFTMDLNVVEHKVFYTELLNLCEAEDSALTKLPCYKSLPSLVPLRIAALNALAACNYLPQSREKIIAALFKALNSTNSELQEAGEACMRKFLEGATIEVDQIHTHMRPLLMMLGDYRSLTLNVVNRLTSVTRLFPNSFNDKFCDQMMQHLRKWMEVVVLTHKGGQRSDGNESISECGRCSLSPFCQFEEMKICSAIINLFHLIPAAPQTLVKPLLEVVMKTERAMLIEAGSPFREPLIKFLTRHPSQTVELFMMEATLNDPQWSRMFMSFLKHKDARPLRDVLAANPNRFITLLLPGGTQTAVRPGSPSTSTLRLDLQFQAIKIISIIVKNDDSWLANQHSLVSQLRRVWVSETFQERHRKENMAATNWKEPKLLAYCLLNYCKRNYGDIELLFQLLRAFTGRFLCNMTFLKEYTEEEIPKNYSIAQKRALFFRFVDFNDPNFGDELKAKVLQHILNPAFLYSFEKGEGEQLLGPPNPEGDNPESITSVFITKVTSLTMHWPEKGSRPEVHPVLVLSQVLDPEKQADMLDSLRIYLLQFATLLVEHAPHHVHDNNKNRNSKLRRLMTFAWPCLLSKACVDPACKYSGHLLLAHIIAKFAIHKKIVLQVFHSLLKAHAMEARAIVRQAMAILTPAVPARMEDGHQMLTHWTRKIIVEEGHTVPQLVHILHLIAQHFKVYYPVRHHLVQHMVSAMQRLGFTPSVTIEQRRLAVDLSEVVIKWELQRIKDQQPDADMDPNTSGEGVNSVSSSIKRGLSVDSAQEVKRFRTATGAISAVFGRSQSLPGADSLLAKPIDKQHTDTVVNFLIRVACQVNDNTSTAGSPGEVLSRRCVTLLKTALRPDMWSKSELKLQWFDKLLMSVEQPSQVNYGNICTGLEVLSFLLTVLQSPAILSSFKPLQRGIAACMTCGNTKVLRAVHSLLSRLMSIFPTEPSTSSVASKYEELECLYAAVGKVIYEGLTNYEKATSANPSQLFGTLMILKSACSNNPSYIDRLISVFMRSLQKMVREHLSPQAASGSTEATSGTSELVMLSLELVKTRLAVMSMEMRKNFIQAILTSLIEKSPDAKMLRAVVKIVEEWVKNNSPMAANQTPTLREKSILLVKMMTYIEKRFPEDLELNAQFLDLVNYVYRDETLSGSELTAKLEPAFLSGLRCAQPLIRAKFFEVFDNSMKRRVYERLLYVTCSQNWEAMGSHFWIKQCIELLLAVCEKSTPIGTSCQGAMLPSITNVINLADSHDRAAFAMVTHVKQEPRERENSESKEEDVEIDIELAPGDQTSTPKTKELSEKDIGNQLHMLTNRHDKFLDTLREVKTGALLSAFVQLCHISTTLAEKTWVQLFPRLWKILSDRQQHALAGEISPFLCSGSHQVQRDCQPSALNCFVEAMSQCVPPIPIRPCVLKYLGKTHNLWFRSTLMLEHQAFEKGLSLQIKPKQTTEFYEQESITPPQQEILDSLAELYSLLQEEDMWAGLWQKRCKYSETATAIAYEQHGFFEQAQESYEKAMDKAKKEHERSNASPAIFPEYQLWEDHWIRCSKELNQWEALTEYGQSKGHINPYLVLECAWRVSNWTAMKEALVQVEVSCPKEMAWKVNMYRGYLAICHPEEQQLSFIERLVEMASSLAIREWRRLPHVVSHVHTPLLQAAQQIIELQEAAQINAGLQPTNLGRNNSLHDMKTVVKTWRNRLPIVSDDLSHWSSVFMWRQHHYQAIVTAYENSSQHDPSSNNAMLGVHASASAIIQYGKIARKQGLVNVALDILSRIHTIPTVPIVDCFQKIRQQVKCYLQLAGVMGKNECMQGLEVIESTNLKYFTKEMTAEFYALKGMFLAQINKSEEANKAFSAAVQMHDVLVKAWAMWGDYLENIFVKERQLHLGVSAITCYLHACRHQNESKSRKYLAKVLWLLSFDDDKNTLADAVDKYCIGVPPIQWLAWIPQLLTCLVGSEGKLLLNLISQQVGRVYPQAVYFPIRTLYLTLKIEQRERYKSDSGQQQPSSVGNQSHSASDPGPIRATAPMWRCSRIMHMQRELHPTLLSSLEGIVDQMVWFRENWHEEVLRQLQQGLAKCYSVAFEKSGAVSDAKITPHTLNFVKKLVSTFGVGLENVSNVSTMFSSAASESLARRAQATAQDPVFQKLKGQFTTDFDFSVPGSMKLHNLISKLKKWIKILEAKTKQLPKFFLIEEKCRFLSNFSAQTAEVEIPGEFLMPKPTHYYIKIARFMPRVEIVQKHNTAARRLYIRGHNGKIYPYLVMNDACLTESRREERVLQLLRLLNPCLEKRKETTKRHLFFTVPRVVAVSPQMRLVEDNPSSLSLVEIYKQRCAKKGIEHDNPISRYYDRLATVQARGTQASHQVLRDILKEVQSNMVPRSMLKEWALHTFPNATDYWTFRKMFTIQLALIGFAEFVLHLNRLNPEMLQIAQDTGKLNVAYFRFDINDATGDLDANRPVPFRLTPNISEFLTTIGVSGPLTASMIAVARCFAQPNFKVDGILKTVLRDEIIAWHKKTQEDTSSPLSAAGQPENMDSQQLVSLVQKAVTAIMTRLHNLAQFEGGESKVNTLVAAANSLDNLCRMDPAWHPWLSYTSQELRAFVQNFVARPQASAACAPVWLHGLLLCNLCAKGRRPEASSWTCVPGGAVPGAWSPTPRLSSTSSLAFSPSLHRHLSPGKQTQHLLSAACKSELGVLSQCFSDQEPLHSSPNVALLGPGSSGTKEAPIGGPPDLHLDHAARQALGPQFQALLPAGVRRAPPTVTPGPFRSPHSTGRAVVCYIPEGRLMTAAWKSGPEASGQRAEGTRSDLELRKVLLCQAPQQPTQLVRCPRPSTKAETQGLAGRGGPTAASFQDARSQGILPILEPQQVTQKHGFLSLLEPPASELRPAKRQTTGCFPVKPKNHSKVQRLVCTKPAATMMEFCSISLVLSTKWFVVSIHVAQSTPF</sequence>
<feature type="region of interest" description="Disordered" evidence="2">
    <location>
        <begin position="595"/>
        <end position="647"/>
    </location>
</feature>
<evidence type="ECO:0000313" key="6">
    <source>
        <dbReference type="EMBL" id="TKC48747.1"/>
    </source>
</evidence>
<organism evidence="6 7">
    <name type="scientific">Monodon monoceros</name>
    <name type="common">Narwhal</name>
    <name type="synonym">Ceratodon monodon</name>
    <dbReference type="NCBI Taxonomy" id="40151"/>
    <lineage>
        <taxon>Eukaryota</taxon>
        <taxon>Metazoa</taxon>
        <taxon>Chordata</taxon>
        <taxon>Craniata</taxon>
        <taxon>Vertebrata</taxon>
        <taxon>Euteleostomi</taxon>
        <taxon>Mammalia</taxon>
        <taxon>Eutheria</taxon>
        <taxon>Laurasiatheria</taxon>
        <taxon>Artiodactyla</taxon>
        <taxon>Whippomorpha</taxon>
        <taxon>Cetacea</taxon>
        <taxon>Odontoceti</taxon>
        <taxon>Monodontidae</taxon>
        <taxon>Monodon</taxon>
    </lineage>
</organism>
<feature type="domain" description="PI3K/PI4K catalytic" evidence="3">
    <location>
        <begin position="3623"/>
        <end position="3946"/>
    </location>
</feature>
<feature type="compositionally biased region" description="Pro residues" evidence="2">
    <location>
        <begin position="596"/>
        <end position="632"/>
    </location>
</feature>
<name>A0A4U1FGW0_MONMO</name>
<feature type="region of interest" description="Disordered" evidence="2">
    <location>
        <begin position="2658"/>
        <end position="2693"/>
    </location>
</feature>
<feature type="compositionally biased region" description="Basic and acidic residues" evidence="2">
    <location>
        <begin position="2658"/>
        <end position="2669"/>
    </location>
</feature>
<dbReference type="GO" id="GO:0000124">
    <property type="term" value="C:SAGA complex"/>
    <property type="evidence" value="ECO:0007669"/>
    <property type="project" value="TreeGrafter"/>
</dbReference>
<dbReference type="GO" id="GO:0006281">
    <property type="term" value="P:DNA repair"/>
    <property type="evidence" value="ECO:0007669"/>
    <property type="project" value="TreeGrafter"/>
</dbReference>
<dbReference type="InterPro" id="IPR014009">
    <property type="entry name" value="PIK_FAT"/>
</dbReference>
<evidence type="ECO:0000256" key="1">
    <source>
        <dbReference type="ARBA" id="ARBA00007234"/>
    </source>
</evidence>
<evidence type="ECO:0000313" key="7">
    <source>
        <dbReference type="Proteomes" id="UP000308365"/>
    </source>
</evidence>
<dbReference type="GO" id="GO:0035267">
    <property type="term" value="C:NuA4 histone acetyltransferase complex"/>
    <property type="evidence" value="ECO:0007669"/>
    <property type="project" value="TreeGrafter"/>
</dbReference>
<feature type="compositionally biased region" description="Polar residues" evidence="2">
    <location>
        <begin position="3392"/>
        <end position="3408"/>
    </location>
</feature>
<evidence type="ECO:0008006" key="8">
    <source>
        <dbReference type="Google" id="ProtNLM"/>
    </source>
</evidence>
<dbReference type="InterPro" id="IPR050517">
    <property type="entry name" value="DDR_Repair_Kinase"/>
</dbReference>
<dbReference type="SMART" id="SM01343">
    <property type="entry name" value="FATC"/>
    <property type="match status" value="1"/>
</dbReference>
<dbReference type="InterPro" id="IPR016024">
    <property type="entry name" value="ARM-type_fold"/>
</dbReference>
<evidence type="ECO:0000259" key="4">
    <source>
        <dbReference type="PROSITE" id="PS51189"/>
    </source>
</evidence>
<feature type="compositionally biased region" description="Gly residues" evidence="2">
    <location>
        <begin position="49"/>
        <end position="61"/>
    </location>
</feature>
<evidence type="ECO:0000259" key="5">
    <source>
        <dbReference type="PROSITE" id="PS51190"/>
    </source>
</evidence>
<feature type="non-terminal residue" evidence="6">
    <location>
        <position position="1"/>
    </location>
</feature>
<dbReference type="EMBL" id="RWIC01000145">
    <property type="protein sequence ID" value="TKC48747.1"/>
    <property type="molecule type" value="Genomic_DNA"/>
</dbReference>
<dbReference type="Gene3D" id="1.25.10.10">
    <property type="entry name" value="Leucine-rich Repeat Variant"/>
    <property type="match status" value="1"/>
</dbReference>
<gene>
    <name evidence="6" type="ORF">EI555_019566</name>
</gene>
<feature type="domain" description="FATC" evidence="5">
    <location>
        <begin position="3950"/>
        <end position="3982"/>
    </location>
</feature>
<feature type="region of interest" description="Disordered" evidence="2">
    <location>
        <begin position="1"/>
        <end position="116"/>
    </location>
</feature>
<protein>
    <recommendedName>
        <fullName evidence="8">Transformation/transcription domain associated protein</fullName>
    </recommendedName>
</protein>
<feature type="domain" description="FAT" evidence="4">
    <location>
        <begin position="2807"/>
        <end position="3380"/>
    </location>
</feature>
<dbReference type="Pfam" id="PF20206">
    <property type="entry name" value="Tra1_ring"/>
    <property type="match status" value="1"/>
</dbReference>
<evidence type="ECO:0000256" key="2">
    <source>
        <dbReference type="SAM" id="MobiDB-lite"/>
    </source>
</evidence>
<feature type="region of interest" description="Disordered" evidence="2">
    <location>
        <begin position="4100"/>
        <end position="4123"/>
    </location>
</feature>
<proteinExistence type="inferred from homology"/>
<dbReference type="GO" id="GO:0005634">
    <property type="term" value="C:nucleus"/>
    <property type="evidence" value="ECO:0007669"/>
    <property type="project" value="TreeGrafter"/>
</dbReference>
<dbReference type="SUPFAM" id="SSF56112">
    <property type="entry name" value="Protein kinase-like (PK-like)"/>
    <property type="match status" value="1"/>
</dbReference>
<feature type="region of interest" description="Disordered" evidence="2">
    <location>
        <begin position="4215"/>
        <end position="4241"/>
    </location>
</feature>
<feature type="region of interest" description="Disordered" evidence="2">
    <location>
        <begin position="3390"/>
        <end position="3412"/>
    </location>
</feature>
<dbReference type="PROSITE" id="PS51189">
    <property type="entry name" value="FAT"/>
    <property type="match status" value="1"/>
</dbReference>
<dbReference type="PROSITE" id="PS50290">
    <property type="entry name" value="PI3_4_KINASE_3"/>
    <property type="match status" value="1"/>
</dbReference>
<dbReference type="SUPFAM" id="SSF48371">
    <property type="entry name" value="ARM repeat"/>
    <property type="match status" value="3"/>
</dbReference>
<dbReference type="InterPro" id="IPR003151">
    <property type="entry name" value="PIK-rel_kinase_FAT"/>
</dbReference>
<dbReference type="SMART" id="SM00146">
    <property type="entry name" value="PI3Kc"/>
    <property type="match status" value="1"/>
</dbReference>
<feature type="compositionally biased region" description="Basic and acidic residues" evidence="2">
    <location>
        <begin position="102"/>
        <end position="112"/>
    </location>
</feature>
<dbReference type="Proteomes" id="UP000308365">
    <property type="component" value="Unassembled WGS sequence"/>
</dbReference>
<dbReference type="PANTHER" id="PTHR11139">
    <property type="entry name" value="ATAXIA TELANGIECTASIA MUTATED ATM -RELATED"/>
    <property type="match status" value="1"/>
</dbReference>
<comment type="similarity">
    <text evidence="1">Belongs to the PI3/PI4-kinase family. TRA1 subfamily.</text>
</comment>
<dbReference type="Pfam" id="PF00454">
    <property type="entry name" value="PI3_PI4_kinase"/>
    <property type="match status" value="1"/>
</dbReference>
<dbReference type="PROSITE" id="PS51190">
    <property type="entry name" value="FATC"/>
    <property type="match status" value="1"/>
</dbReference>
<dbReference type="InterPro" id="IPR011989">
    <property type="entry name" value="ARM-like"/>
</dbReference>
<dbReference type="CDD" id="cd05163">
    <property type="entry name" value="PIKK_TRRAP"/>
    <property type="match status" value="1"/>
</dbReference>
<comment type="caution">
    <text evidence="6">The sequence shown here is derived from an EMBL/GenBank/DDBJ whole genome shotgun (WGS) entry which is preliminary data.</text>
</comment>
<dbReference type="Pfam" id="PF02259">
    <property type="entry name" value="FAT"/>
    <property type="match status" value="1"/>
</dbReference>
<feature type="compositionally biased region" description="Basic and acidic residues" evidence="2">
    <location>
        <begin position="635"/>
        <end position="645"/>
    </location>
</feature>
<feature type="non-terminal residue" evidence="6">
    <location>
        <position position="4336"/>
    </location>
</feature>
<dbReference type="InterPro" id="IPR046805">
    <property type="entry name" value="Tra1_ring"/>
</dbReference>
<dbReference type="InterPro" id="IPR046807">
    <property type="entry name" value="Tra1_central"/>
</dbReference>
<dbReference type="PANTHER" id="PTHR11139:SF1">
    <property type="entry name" value="TRANSFORMATION_TRANSCRIPTION DOMAIN-ASSOCIATED PROTEIN"/>
    <property type="match status" value="1"/>
</dbReference>
<dbReference type="Pfam" id="PF20175">
    <property type="entry name" value="Tra1_central"/>
    <property type="match status" value="1"/>
</dbReference>
<reference evidence="7" key="1">
    <citation type="journal article" date="2019" name="IScience">
        <title>Narwhal Genome Reveals Long-Term Low Genetic Diversity despite Current Large Abundance Size.</title>
        <authorList>
            <person name="Westbury M.V."/>
            <person name="Petersen B."/>
            <person name="Garde E."/>
            <person name="Heide-Jorgensen M.P."/>
            <person name="Lorenzen E.D."/>
        </authorList>
    </citation>
    <scope>NUCLEOTIDE SEQUENCE [LARGE SCALE GENOMIC DNA]</scope>
</reference>
<dbReference type="InterPro" id="IPR011009">
    <property type="entry name" value="Kinase-like_dom_sf"/>
</dbReference>
<evidence type="ECO:0000259" key="3">
    <source>
        <dbReference type="PROSITE" id="PS50290"/>
    </source>
</evidence>